<evidence type="ECO:0000313" key="3">
    <source>
        <dbReference type="Proteomes" id="UP001457282"/>
    </source>
</evidence>
<proteinExistence type="predicted"/>
<dbReference type="GO" id="GO:0051983">
    <property type="term" value="P:regulation of chromosome segregation"/>
    <property type="evidence" value="ECO:0007669"/>
    <property type="project" value="InterPro"/>
</dbReference>
<evidence type="ECO:0000256" key="1">
    <source>
        <dbReference type="SAM" id="Coils"/>
    </source>
</evidence>
<dbReference type="Proteomes" id="UP001457282">
    <property type="component" value="Unassembled WGS sequence"/>
</dbReference>
<comment type="caution">
    <text evidence="2">The sequence shown here is derived from an EMBL/GenBank/DDBJ whole genome shotgun (WGS) entry which is preliminary data.</text>
</comment>
<evidence type="ECO:0008006" key="4">
    <source>
        <dbReference type="Google" id="ProtNLM"/>
    </source>
</evidence>
<reference evidence="2 3" key="1">
    <citation type="journal article" date="2023" name="G3 (Bethesda)">
        <title>A chromosome-length genome assembly and annotation of blackberry (Rubus argutus, cv. 'Hillquist').</title>
        <authorList>
            <person name="Bruna T."/>
            <person name="Aryal R."/>
            <person name="Dudchenko O."/>
            <person name="Sargent D.J."/>
            <person name="Mead D."/>
            <person name="Buti M."/>
            <person name="Cavallini A."/>
            <person name="Hytonen T."/>
            <person name="Andres J."/>
            <person name="Pham M."/>
            <person name="Weisz D."/>
            <person name="Mascagni F."/>
            <person name="Usai G."/>
            <person name="Natali L."/>
            <person name="Bassil N."/>
            <person name="Fernandez G.E."/>
            <person name="Lomsadze A."/>
            <person name="Armour M."/>
            <person name="Olukolu B."/>
            <person name="Poorten T."/>
            <person name="Britton C."/>
            <person name="Davik J."/>
            <person name="Ashrafi H."/>
            <person name="Aiden E.L."/>
            <person name="Borodovsky M."/>
            <person name="Worthington M."/>
        </authorList>
    </citation>
    <scope>NUCLEOTIDE SEQUENCE [LARGE SCALE GENOMIC DNA]</scope>
    <source>
        <strain evidence="2">PI 553951</strain>
    </source>
</reference>
<organism evidence="2 3">
    <name type="scientific">Rubus argutus</name>
    <name type="common">Southern blackberry</name>
    <dbReference type="NCBI Taxonomy" id="59490"/>
    <lineage>
        <taxon>Eukaryota</taxon>
        <taxon>Viridiplantae</taxon>
        <taxon>Streptophyta</taxon>
        <taxon>Embryophyta</taxon>
        <taxon>Tracheophyta</taxon>
        <taxon>Spermatophyta</taxon>
        <taxon>Magnoliopsida</taxon>
        <taxon>eudicotyledons</taxon>
        <taxon>Gunneridae</taxon>
        <taxon>Pentapetalae</taxon>
        <taxon>rosids</taxon>
        <taxon>fabids</taxon>
        <taxon>Rosales</taxon>
        <taxon>Rosaceae</taxon>
        <taxon>Rosoideae</taxon>
        <taxon>Rosoideae incertae sedis</taxon>
        <taxon>Rubus</taxon>
    </lineage>
</organism>
<dbReference type="PANTHER" id="PTHR35730">
    <property type="entry name" value="KINETOCHORE PROTEIN SPC24 HOMOLOG-RELATED"/>
    <property type="match status" value="1"/>
</dbReference>
<dbReference type="EMBL" id="JBEDUW010000006">
    <property type="protein sequence ID" value="KAK9920363.1"/>
    <property type="molecule type" value="Genomic_DNA"/>
</dbReference>
<dbReference type="AlphaFoldDB" id="A0AAW1W6Z7"/>
<gene>
    <name evidence="2" type="ORF">M0R45_028918</name>
</gene>
<sequence length="199" mass="22882">MADASGTIDIQKLISYSDDLVDVLKDKRDFNHLTHCLQHSVALRSSSDADFAQAQNLLRDYEKKVDACKKKTEEAKSEVVADVELDLLQRELDEGIDQEHLLMEDTDINSEIDDLEHQRVAALEKKKMLKKQKQDEFRAQRKLSMYASVTNIIPNLDDQSRILGYIVDRDTKAVQNFEIDAEKMTAYETCDSIWKMITP</sequence>
<feature type="coiled-coil region" evidence="1">
    <location>
        <begin position="51"/>
        <end position="78"/>
    </location>
</feature>
<name>A0AAW1W6Z7_RUBAR</name>
<accession>A0AAW1W6Z7</accession>
<dbReference type="Gene3D" id="3.30.160.570">
    <property type="entry name" value="Ncd80 complex, Spc24 subunit"/>
    <property type="match status" value="1"/>
</dbReference>
<keyword evidence="1" id="KW-0175">Coiled coil</keyword>
<dbReference type="InterPro" id="IPR044951">
    <property type="entry name" value="SPC24-like"/>
</dbReference>
<keyword evidence="3" id="KW-1185">Reference proteome</keyword>
<dbReference type="PANTHER" id="PTHR35730:SF2">
    <property type="entry name" value="KINETOCHORE PROTEIN SPC24 HOMOLOG-RELATED"/>
    <property type="match status" value="1"/>
</dbReference>
<protein>
    <recommendedName>
        <fullName evidence="4">Kinetochore protein Spc24</fullName>
    </recommendedName>
</protein>
<evidence type="ECO:0000313" key="2">
    <source>
        <dbReference type="EMBL" id="KAK9920363.1"/>
    </source>
</evidence>